<accession>A0A318H8F6</accession>
<dbReference type="EMBL" id="QJJS01000001">
    <property type="protein sequence ID" value="PXW99188.1"/>
    <property type="molecule type" value="Genomic_DNA"/>
</dbReference>
<keyword evidence="3" id="KW-1185">Reference proteome</keyword>
<feature type="chain" id="PRO_5016334876" evidence="1">
    <location>
        <begin position="24"/>
        <end position="205"/>
    </location>
</feature>
<gene>
    <name evidence="2" type="ORF">C7444_10116</name>
</gene>
<name>A0A318H8F6_9BURK</name>
<evidence type="ECO:0000313" key="2">
    <source>
        <dbReference type="EMBL" id="PXW99188.1"/>
    </source>
</evidence>
<evidence type="ECO:0000256" key="1">
    <source>
        <dbReference type="SAM" id="SignalP"/>
    </source>
</evidence>
<dbReference type="NCBIfam" id="TIGR02595">
    <property type="entry name" value="PEP_CTERM"/>
    <property type="match status" value="1"/>
</dbReference>
<dbReference type="Proteomes" id="UP000247811">
    <property type="component" value="Unassembled WGS sequence"/>
</dbReference>
<protein>
    <submittedName>
        <fullName evidence="2">Putative secreted protein with PEP-CTERM sorting signal</fullName>
    </submittedName>
</protein>
<evidence type="ECO:0000313" key="3">
    <source>
        <dbReference type="Proteomes" id="UP000247811"/>
    </source>
</evidence>
<keyword evidence="1" id="KW-0732">Signal</keyword>
<dbReference type="AlphaFoldDB" id="A0A318H8F6"/>
<sequence length="205" mass="21430">MHAHSRLLTLAAAMAMTAANVHAGVFTYTELETLPGGNSNSIGTPELVGPLAAGDTLTITGYIGASSPDFYSFITSEALLLNLTLKEYTNANFIDTFDNGAANGVLGLFNGFNLLTYSSENSDLVDTISSTYTLSLPGTFKTAVAGYSPGISPFDSGGLDTGWYYRLEISATAAPVPESSTLMMMLAGLGATGLVAHRRRQRPAA</sequence>
<proteinExistence type="predicted"/>
<comment type="caution">
    <text evidence="2">The sequence shown here is derived from an EMBL/GenBank/DDBJ whole genome shotgun (WGS) entry which is preliminary data.</text>
</comment>
<organism evidence="2 3">
    <name type="scientific">Sphaerotilus hippei</name>
    <dbReference type="NCBI Taxonomy" id="744406"/>
    <lineage>
        <taxon>Bacteria</taxon>
        <taxon>Pseudomonadati</taxon>
        <taxon>Pseudomonadota</taxon>
        <taxon>Betaproteobacteria</taxon>
        <taxon>Burkholderiales</taxon>
        <taxon>Sphaerotilaceae</taxon>
        <taxon>Sphaerotilus</taxon>
    </lineage>
</organism>
<dbReference type="OrthoDB" id="8546032at2"/>
<dbReference type="InterPro" id="IPR013424">
    <property type="entry name" value="Ice-binding_C"/>
</dbReference>
<dbReference type="RefSeq" id="WP_110398792.1">
    <property type="nucleotide sequence ID" value="NZ_QJJS01000001.1"/>
</dbReference>
<reference evidence="2 3" key="1">
    <citation type="submission" date="2018-05" db="EMBL/GenBank/DDBJ databases">
        <title>Genomic Encyclopedia of Type Strains, Phase IV (KMG-IV): sequencing the most valuable type-strain genomes for metagenomic binning, comparative biology and taxonomic classification.</title>
        <authorList>
            <person name="Goeker M."/>
        </authorList>
    </citation>
    <scope>NUCLEOTIDE SEQUENCE [LARGE SCALE GENOMIC DNA]</scope>
    <source>
        <strain evidence="2 3">DSM 566</strain>
    </source>
</reference>
<feature type="signal peptide" evidence="1">
    <location>
        <begin position="1"/>
        <end position="23"/>
    </location>
</feature>